<feature type="region of interest" description="Disordered" evidence="1">
    <location>
        <begin position="304"/>
        <end position="364"/>
    </location>
</feature>
<keyword evidence="5" id="KW-1185">Reference proteome</keyword>
<dbReference type="InterPro" id="IPR029063">
    <property type="entry name" value="SAM-dependent_MTases_sf"/>
</dbReference>
<evidence type="ECO:0008006" key="6">
    <source>
        <dbReference type="Google" id="ProtNLM"/>
    </source>
</evidence>
<reference evidence="4 5" key="1">
    <citation type="submission" date="2024-11" db="EMBL/GenBank/DDBJ databases">
        <title>Chromosome-level genome assembly of the freshwater bivalve Anodonta woodiana.</title>
        <authorList>
            <person name="Chen X."/>
        </authorList>
    </citation>
    <scope>NUCLEOTIDE SEQUENCE [LARGE SCALE GENOMIC DNA]</scope>
    <source>
        <strain evidence="4">MN2024</strain>
        <tissue evidence="4">Gills</tissue>
    </source>
</reference>
<feature type="compositionally biased region" description="Basic and acidic residues" evidence="1">
    <location>
        <begin position="307"/>
        <end position="353"/>
    </location>
</feature>
<evidence type="ECO:0000259" key="2">
    <source>
        <dbReference type="Pfam" id="PF13847"/>
    </source>
</evidence>
<dbReference type="Pfam" id="PF13847">
    <property type="entry name" value="Methyltransf_31"/>
    <property type="match status" value="1"/>
</dbReference>
<feature type="domain" description="S-adenosylmethionine-dependent methyltransferase Rv2258c-like winged HTH" evidence="3">
    <location>
        <begin position="21"/>
        <end position="90"/>
    </location>
</feature>
<dbReference type="InterPro" id="IPR036390">
    <property type="entry name" value="WH_DNA-bd_sf"/>
</dbReference>
<dbReference type="SUPFAM" id="SSF53335">
    <property type="entry name" value="S-adenosyl-L-methionine-dependent methyltransferases"/>
    <property type="match status" value="1"/>
</dbReference>
<dbReference type="InterPro" id="IPR025714">
    <property type="entry name" value="Methyltranfer_dom"/>
</dbReference>
<dbReference type="SUPFAM" id="SSF46785">
    <property type="entry name" value="Winged helix' DNA-binding domain"/>
    <property type="match status" value="1"/>
</dbReference>
<dbReference type="CDD" id="cd02440">
    <property type="entry name" value="AdoMet_MTases"/>
    <property type="match status" value="1"/>
</dbReference>
<evidence type="ECO:0000313" key="5">
    <source>
        <dbReference type="Proteomes" id="UP001634394"/>
    </source>
</evidence>
<proteinExistence type="predicted"/>
<dbReference type="EMBL" id="JBJQND010000014">
    <property type="protein sequence ID" value="KAL3854115.1"/>
    <property type="molecule type" value="Genomic_DNA"/>
</dbReference>
<dbReference type="InterPro" id="IPR053173">
    <property type="entry name" value="SAM-binding_MTase"/>
</dbReference>
<protein>
    <recommendedName>
        <fullName evidence="6">Methyltransferase domain-containing protein</fullName>
    </recommendedName>
</protein>
<dbReference type="EMBL" id="JBJQND010000014">
    <property type="protein sequence ID" value="KAL3854114.1"/>
    <property type="molecule type" value="Genomic_DNA"/>
</dbReference>
<dbReference type="InterPro" id="IPR048711">
    <property type="entry name" value="WHD_Rv2258c"/>
</dbReference>
<gene>
    <name evidence="4" type="ORF">ACJMK2_013393</name>
</gene>
<dbReference type="Gene3D" id="3.40.50.150">
    <property type="entry name" value="Vaccinia Virus protein VP39"/>
    <property type="match status" value="1"/>
</dbReference>
<dbReference type="PANTHER" id="PTHR45128">
    <property type="entry name" value="METHYLTRANSFERASE TYPE 11"/>
    <property type="match status" value="1"/>
</dbReference>
<feature type="domain" description="Methyltransferase" evidence="2">
    <location>
        <begin position="159"/>
        <end position="284"/>
    </location>
</feature>
<dbReference type="Proteomes" id="UP001634394">
    <property type="component" value="Unassembled WGS sequence"/>
</dbReference>
<organism evidence="4 5">
    <name type="scientific">Sinanodonta woodiana</name>
    <name type="common">Chinese pond mussel</name>
    <name type="synonym">Anodonta woodiana</name>
    <dbReference type="NCBI Taxonomy" id="1069815"/>
    <lineage>
        <taxon>Eukaryota</taxon>
        <taxon>Metazoa</taxon>
        <taxon>Spiralia</taxon>
        <taxon>Lophotrochozoa</taxon>
        <taxon>Mollusca</taxon>
        <taxon>Bivalvia</taxon>
        <taxon>Autobranchia</taxon>
        <taxon>Heteroconchia</taxon>
        <taxon>Palaeoheterodonta</taxon>
        <taxon>Unionida</taxon>
        <taxon>Unionoidea</taxon>
        <taxon>Unionidae</taxon>
        <taxon>Unioninae</taxon>
        <taxon>Sinanodonta</taxon>
    </lineage>
</organism>
<accession>A0ABD3UYB5</accession>
<sequence>MDALEFDTHLKGIISSGFTTYAVTIGREKGLFEKLCKATRPLTCTELAKEVNLDEKLVKGWLGCMVAEKIIQFDRHGDVYYVPSNHQDSLLHSSAFAPALGPWMQVMEEITSGRENVGDSHATQLLDWFHKYKEETSSRLIETDVIPSIKEAGLEITPDSGLKIVDIGCGKANISFYFATMFPKSTVFGVEYTDVDVQRALDSVRQRGTAENLTIMKGDAQQLPESWTDQFDCILVFNVMHHIQDHSKAMAEFHRVLKKAGLLLVIEANLHSHLSANVGSKSAALLYAMHMNFHRLFYAGHHHHDHKEHPRNEEHPKDDHHGDCFHHSPDNSHQDVDQHDPHSKDESHGDSRHSHAHFPQPHHTEGHGFLWGIEACQKVLEEGNFTIRIQKPTTDFMSYLFVASK</sequence>
<evidence type="ECO:0000256" key="1">
    <source>
        <dbReference type="SAM" id="MobiDB-lite"/>
    </source>
</evidence>
<dbReference type="PANTHER" id="PTHR45128:SF1">
    <property type="entry name" value="S-ADENOSYLMETHIONINE-DEPENDENT METHYLTRANSFERASE RV2258C"/>
    <property type="match status" value="1"/>
</dbReference>
<dbReference type="AlphaFoldDB" id="A0ABD3UYB5"/>
<name>A0ABD3UYB5_SINWO</name>
<dbReference type="Pfam" id="PF21320">
    <property type="entry name" value="WHD_Rv2258c"/>
    <property type="match status" value="1"/>
</dbReference>
<evidence type="ECO:0000313" key="4">
    <source>
        <dbReference type="EMBL" id="KAL3854115.1"/>
    </source>
</evidence>
<evidence type="ECO:0000259" key="3">
    <source>
        <dbReference type="Pfam" id="PF21320"/>
    </source>
</evidence>
<comment type="caution">
    <text evidence="4">The sequence shown here is derived from an EMBL/GenBank/DDBJ whole genome shotgun (WGS) entry which is preliminary data.</text>
</comment>